<feature type="domain" description="TraG P-loop" evidence="1">
    <location>
        <begin position="390"/>
        <end position="795"/>
    </location>
</feature>
<organism evidence="2 3">
    <name type="scientific">Rapidithrix thailandica</name>
    <dbReference type="NCBI Taxonomy" id="413964"/>
    <lineage>
        <taxon>Bacteria</taxon>
        <taxon>Pseudomonadati</taxon>
        <taxon>Bacteroidota</taxon>
        <taxon>Cytophagia</taxon>
        <taxon>Cytophagales</taxon>
        <taxon>Flammeovirgaceae</taxon>
        <taxon>Rapidithrix</taxon>
    </lineage>
</organism>
<dbReference type="SUPFAM" id="SSF52540">
    <property type="entry name" value="P-loop containing nucleoside triphosphate hydrolases"/>
    <property type="match status" value="1"/>
</dbReference>
<evidence type="ECO:0000313" key="3">
    <source>
        <dbReference type="Proteomes" id="UP001403385"/>
    </source>
</evidence>
<evidence type="ECO:0000259" key="1">
    <source>
        <dbReference type="Pfam" id="PF19044"/>
    </source>
</evidence>
<proteinExistence type="predicted"/>
<dbReference type="Gene3D" id="3.40.50.300">
    <property type="entry name" value="P-loop containing nucleotide triphosphate hydrolases"/>
    <property type="match status" value="1"/>
</dbReference>
<protein>
    <submittedName>
        <fullName evidence="2">DUF87 domain-containing protein</fullName>
    </submittedName>
</protein>
<dbReference type="CDD" id="cd01127">
    <property type="entry name" value="TrwB_TraG_TraD_VirD4"/>
    <property type="match status" value="1"/>
</dbReference>
<gene>
    <name evidence="2" type="ORF">AAG747_28305</name>
</gene>
<evidence type="ECO:0000313" key="2">
    <source>
        <dbReference type="EMBL" id="MEN7551852.1"/>
    </source>
</evidence>
<dbReference type="InterPro" id="IPR053155">
    <property type="entry name" value="F-pilin_assembly_TraC"/>
</dbReference>
<dbReference type="PANTHER" id="PTHR38467:SF1">
    <property type="entry name" value="CONJUGATIVE TRANSFER: ASSEMBLY"/>
    <property type="match status" value="1"/>
</dbReference>
<reference evidence="2 3" key="1">
    <citation type="submission" date="2024-04" db="EMBL/GenBank/DDBJ databases">
        <title>Novel genus in family Flammeovirgaceae.</title>
        <authorList>
            <person name="Nguyen T.H."/>
            <person name="Vuong T.Q."/>
            <person name="Le H."/>
            <person name="Kim S.-G."/>
        </authorList>
    </citation>
    <scope>NUCLEOTIDE SEQUENCE [LARGE SCALE GENOMIC DNA]</scope>
    <source>
        <strain evidence="2 3">JCM 23209</strain>
    </source>
</reference>
<dbReference type="RefSeq" id="WP_346824631.1">
    <property type="nucleotide sequence ID" value="NZ_JBDKWZ010000028.1"/>
</dbReference>
<dbReference type="Gene3D" id="1.10.8.730">
    <property type="match status" value="1"/>
</dbReference>
<dbReference type="PANTHER" id="PTHR38467">
    <property type="match status" value="1"/>
</dbReference>
<sequence>MKSADFDSVNPVYSLEDDKVVFKDGRVAVGFRVEAVEEETWSQQDYEQQARLFTQALHNLPIGALIQKTDCYYRKRHCPETQQGYFFQKTARYFQGRPLLLQQSYLFISFPTHRSVKPNAFSSFFTARKVLLSNPFAGIRQRLEQAEAQAGEFVQALGYKDLHFTRLGNRELETLYRQYFQLEFALEPERMHREYHNDLSALIIGEKKVNMVSLKSQAVESHASVKNSFGISASMVAPLTRTLDTEHVLTQSLLIEDTEKELQRLDMDKKINRSLDFLSTQDNRIKSEEIDAFTGEVRLENKRLVSFHLSVLLFGEHRKRALEQTLAAFRSIQGAHALVESYDTANLFFACLPGNGFQNYRWLLTTADRAVRYVHFTTSYRSDKEGDLFCDRHCAPVLVNLFNTSLNNQNALVVGPSGSGKSYTIGHLIVQRFERGARQLIIDIGGSYKNTLTALNGKDFPHTYFTYETESPLAFNPFLVPKVKGRWQLPPEKVGFLVGLLSVIWKGPEVGHPLTPAERAILTRLIPEYYGYLNKTGEQAFPGMRSFYAWLQTQDRQQRAESEEYRQEMAFFNLPQLLVVLKPFATGSYKEVLNAQRELDISDYPLTCFDMEKIKGDATLYPIVSLLVTGLALDQLRKFPDQVKYIYMDEAWAMLSDALGDWVESMYRTIRKNKGSMCIITQGLEEIENSAIGAAILNNAQTQLILFHTDSSRLEKLGKVLGFTRHQQEQVRSLRAQGRFRELLIRQGESAKVFVLEAAPELDAVLSSKPHERNYLQKLIQRYGRVDYAVHQYLEDKEEPKKTIAQ</sequence>
<accession>A0AAW9S6H4</accession>
<dbReference type="Proteomes" id="UP001403385">
    <property type="component" value="Unassembled WGS sequence"/>
</dbReference>
<dbReference type="InterPro" id="IPR043964">
    <property type="entry name" value="P-loop_TraG"/>
</dbReference>
<dbReference type="AlphaFoldDB" id="A0AAW9S6H4"/>
<dbReference type="EMBL" id="JBDKWZ010000028">
    <property type="protein sequence ID" value="MEN7551852.1"/>
    <property type="molecule type" value="Genomic_DNA"/>
</dbReference>
<keyword evidence="3" id="KW-1185">Reference proteome</keyword>
<dbReference type="Pfam" id="PF19044">
    <property type="entry name" value="P-loop_TraG"/>
    <property type="match status" value="1"/>
</dbReference>
<name>A0AAW9S6H4_9BACT</name>
<comment type="caution">
    <text evidence="2">The sequence shown here is derived from an EMBL/GenBank/DDBJ whole genome shotgun (WGS) entry which is preliminary data.</text>
</comment>
<dbReference type="InterPro" id="IPR027417">
    <property type="entry name" value="P-loop_NTPase"/>
</dbReference>